<name>A0A0R3MEN7_9BRAD</name>
<sequence length="65" mass="8019">MTNKYEFVDMISEATKQVRRRTPRIVDLQTTATKETSRLGHWPPEHWHQWRMEKLTPWKIKPWET</sequence>
<dbReference type="EMBL" id="LLYB01000105">
    <property type="protein sequence ID" value="KRR18458.1"/>
    <property type="molecule type" value="Genomic_DNA"/>
</dbReference>
<evidence type="ECO:0000313" key="1">
    <source>
        <dbReference type="EMBL" id="KRR18458.1"/>
    </source>
</evidence>
<accession>A0A0R3MEN7</accession>
<dbReference type="AlphaFoldDB" id="A0A0R3MEN7"/>
<dbReference type="Proteomes" id="UP000051660">
    <property type="component" value="Unassembled WGS sequence"/>
</dbReference>
<dbReference type="RefSeq" id="WP_057861562.1">
    <property type="nucleotide sequence ID" value="NZ_LLYB01000105.1"/>
</dbReference>
<comment type="caution">
    <text evidence="1">The sequence shown here is derived from an EMBL/GenBank/DDBJ whole genome shotgun (WGS) entry which is preliminary data.</text>
</comment>
<dbReference type="OrthoDB" id="8250689at2"/>
<evidence type="ECO:0000313" key="2">
    <source>
        <dbReference type="Proteomes" id="UP000051660"/>
    </source>
</evidence>
<reference evidence="1 2" key="1">
    <citation type="submission" date="2014-03" db="EMBL/GenBank/DDBJ databases">
        <title>Bradyrhizobium valentinum sp. nov., isolated from effective nodules of Lupinus mariae-josephae, a lupine endemic of basic-lime soils in Eastern Spain.</title>
        <authorList>
            <person name="Duran D."/>
            <person name="Rey L."/>
            <person name="Navarro A."/>
            <person name="Busquets A."/>
            <person name="Imperial J."/>
            <person name="Ruiz-Argueso T."/>
        </authorList>
    </citation>
    <scope>NUCLEOTIDE SEQUENCE [LARGE SCALE GENOMIC DNA]</scope>
    <source>
        <strain evidence="1 2">CCBAU 23086</strain>
    </source>
</reference>
<gene>
    <name evidence="1" type="ORF">CQ14_34835</name>
</gene>
<protein>
    <submittedName>
        <fullName evidence="1">Uncharacterized protein</fullName>
    </submittedName>
</protein>
<proteinExistence type="predicted"/>
<organism evidence="1 2">
    <name type="scientific">Bradyrhizobium lablabi</name>
    <dbReference type="NCBI Taxonomy" id="722472"/>
    <lineage>
        <taxon>Bacteria</taxon>
        <taxon>Pseudomonadati</taxon>
        <taxon>Pseudomonadota</taxon>
        <taxon>Alphaproteobacteria</taxon>
        <taxon>Hyphomicrobiales</taxon>
        <taxon>Nitrobacteraceae</taxon>
        <taxon>Bradyrhizobium</taxon>
    </lineage>
</organism>